<dbReference type="GO" id="GO:0008168">
    <property type="term" value="F:methyltransferase activity"/>
    <property type="evidence" value="ECO:0007669"/>
    <property type="project" value="UniProtKB-KW"/>
</dbReference>
<evidence type="ECO:0000313" key="4">
    <source>
        <dbReference type="Proteomes" id="UP001275084"/>
    </source>
</evidence>
<evidence type="ECO:0000256" key="1">
    <source>
        <dbReference type="ARBA" id="ARBA00022603"/>
    </source>
</evidence>
<keyword evidence="2" id="KW-0808">Transferase</keyword>
<sequence length="309" mass="34765">MFHFKLARHSLTLTTKHHNMADLSPDTNPMASQAGVTPELALAPVPSTMLVTLTSRARDCANPPEQRILGDPWAQRTLDKLGRKVPPATHKTFDIFVALRSRLLDAWTCEFLDAHPDGTTVLNLGCGLDSRALRLSSGGRTRWIDVDLPEVVELRKDLLPRPEGDYKLVAASVTDDAWLHEIPADRPTVVVMEGLLMYLEQAEVRRLVQRICDRFETGQILADIMGRFSLFMQGRTSKPITSTGAVFVSSVDHGSELAAVHEKLRVRTEVRHWEHANERTMPMLARVLLWLMSWIPGIATARSEMRFEF</sequence>
<reference evidence="3" key="2">
    <citation type="submission" date="2023-06" db="EMBL/GenBank/DDBJ databases">
        <authorList>
            <consortium name="Lawrence Berkeley National Laboratory"/>
            <person name="Haridas S."/>
            <person name="Hensen N."/>
            <person name="Bonometti L."/>
            <person name="Westerberg I."/>
            <person name="Brannstrom I.O."/>
            <person name="Guillou S."/>
            <person name="Cros-Aarteil S."/>
            <person name="Calhoun S."/>
            <person name="Kuo A."/>
            <person name="Mondo S."/>
            <person name="Pangilinan J."/>
            <person name="Riley R."/>
            <person name="Labutti K."/>
            <person name="Andreopoulos B."/>
            <person name="Lipzen A."/>
            <person name="Chen C."/>
            <person name="Yanf M."/>
            <person name="Daum C."/>
            <person name="Ng V."/>
            <person name="Clum A."/>
            <person name="Steindorff A."/>
            <person name="Ohm R."/>
            <person name="Martin F."/>
            <person name="Silar P."/>
            <person name="Natvig D."/>
            <person name="Lalanne C."/>
            <person name="Gautier V."/>
            <person name="Ament-Velasquez S.L."/>
            <person name="Kruys A."/>
            <person name="Hutchinson M.I."/>
            <person name="Powell A.J."/>
            <person name="Barry K."/>
            <person name="Miller A.N."/>
            <person name="Grigoriev I.V."/>
            <person name="Debuchy R."/>
            <person name="Gladieux P."/>
            <person name="Thoren M.H."/>
            <person name="Johannesson H."/>
        </authorList>
    </citation>
    <scope>NUCLEOTIDE SEQUENCE</scope>
    <source>
        <strain evidence="3">CBS 955.72</strain>
    </source>
</reference>
<evidence type="ECO:0000256" key="2">
    <source>
        <dbReference type="ARBA" id="ARBA00022679"/>
    </source>
</evidence>
<dbReference type="InterPro" id="IPR029063">
    <property type="entry name" value="SAM-dependent_MTases_sf"/>
</dbReference>
<dbReference type="PANTHER" id="PTHR43619:SF2">
    <property type="entry name" value="S-ADENOSYL-L-METHIONINE-DEPENDENT METHYLTRANSFERASES SUPERFAMILY PROTEIN"/>
    <property type="match status" value="1"/>
</dbReference>
<dbReference type="EMBL" id="JAUIQD010000003">
    <property type="protein sequence ID" value="KAK3357831.1"/>
    <property type="molecule type" value="Genomic_DNA"/>
</dbReference>
<dbReference type="SUPFAM" id="SSF53335">
    <property type="entry name" value="S-adenosyl-L-methionine-dependent methyltransferases"/>
    <property type="match status" value="1"/>
</dbReference>
<dbReference type="PANTHER" id="PTHR43619">
    <property type="entry name" value="S-ADENOSYL-L-METHIONINE-DEPENDENT METHYLTRANSFERASE YKTD-RELATED"/>
    <property type="match status" value="1"/>
</dbReference>
<dbReference type="Pfam" id="PF04072">
    <property type="entry name" value="LCM"/>
    <property type="match status" value="1"/>
</dbReference>
<dbReference type="Proteomes" id="UP001275084">
    <property type="component" value="Unassembled WGS sequence"/>
</dbReference>
<dbReference type="AlphaFoldDB" id="A0AAJ0HMW8"/>
<keyword evidence="1 3" id="KW-0489">Methyltransferase</keyword>
<dbReference type="PIRSF" id="PIRSF028177">
    <property type="entry name" value="Polyketide_synth_Omtfrase_TcmP"/>
    <property type="match status" value="1"/>
</dbReference>
<name>A0AAJ0HMW8_9PEZI</name>
<accession>A0AAJ0HMW8</accession>
<evidence type="ECO:0000313" key="3">
    <source>
        <dbReference type="EMBL" id="KAK3357831.1"/>
    </source>
</evidence>
<protein>
    <submittedName>
        <fullName evidence="3">S-adenosyl-L-methionine-dependent methyltransferase</fullName>
    </submittedName>
</protein>
<proteinExistence type="predicted"/>
<organism evidence="3 4">
    <name type="scientific">Lasiosphaeria hispida</name>
    <dbReference type="NCBI Taxonomy" id="260671"/>
    <lineage>
        <taxon>Eukaryota</taxon>
        <taxon>Fungi</taxon>
        <taxon>Dikarya</taxon>
        <taxon>Ascomycota</taxon>
        <taxon>Pezizomycotina</taxon>
        <taxon>Sordariomycetes</taxon>
        <taxon>Sordariomycetidae</taxon>
        <taxon>Sordariales</taxon>
        <taxon>Lasiosphaeriaceae</taxon>
        <taxon>Lasiosphaeria</taxon>
    </lineage>
</organism>
<keyword evidence="4" id="KW-1185">Reference proteome</keyword>
<reference evidence="3" key="1">
    <citation type="journal article" date="2023" name="Mol. Phylogenet. Evol.">
        <title>Genome-scale phylogeny and comparative genomics of the fungal order Sordariales.</title>
        <authorList>
            <person name="Hensen N."/>
            <person name="Bonometti L."/>
            <person name="Westerberg I."/>
            <person name="Brannstrom I.O."/>
            <person name="Guillou S."/>
            <person name="Cros-Aarteil S."/>
            <person name="Calhoun S."/>
            <person name="Haridas S."/>
            <person name="Kuo A."/>
            <person name="Mondo S."/>
            <person name="Pangilinan J."/>
            <person name="Riley R."/>
            <person name="LaButti K."/>
            <person name="Andreopoulos B."/>
            <person name="Lipzen A."/>
            <person name="Chen C."/>
            <person name="Yan M."/>
            <person name="Daum C."/>
            <person name="Ng V."/>
            <person name="Clum A."/>
            <person name="Steindorff A."/>
            <person name="Ohm R.A."/>
            <person name="Martin F."/>
            <person name="Silar P."/>
            <person name="Natvig D.O."/>
            <person name="Lalanne C."/>
            <person name="Gautier V."/>
            <person name="Ament-Velasquez S.L."/>
            <person name="Kruys A."/>
            <person name="Hutchinson M.I."/>
            <person name="Powell A.J."/>
            <person name="Barry K."/>
            <person name="Miller A.N."/>
            <person name="Grigoriev I.V."/>
            <person name="Debuchy R."/>
            <person name="Gladieux P."/>
            <person name="Hiltunen Thoren M."/>
            <person name="Johannesson H."/>
        </authorList>
    </citation>
    <scope>NUCLEOTIDE SEQUENCE</scope>
    <source>
        <strain evidence="3">CBS 955.72</strain>
    </source>
</reference>
<dbReference type="GO" id="GO:0032259">
    <property type="term" value="P:methylation"/>
    <property type="evidence" value="ECO:0007669"/>
    <property type="project" value="UniProtKB-KW"/>
</dbReference>
<dbReference type="InterPro" id="IPR016874">
    <property type="entry name" value="TcmP-like"/>
</dbReference>
<gene>
    <name evidence="3" type="ORF">B0T25DRAFT_540313</name>
</gene>
<dbReference type="InterPro" id="IPR007213">
    <property type="entry name" value="Ppm1/Ppm2/Tcmp"/>
</dbReference>
<dbReference type="Gene3D" id="3.40.50.150">
    <property type="entry name" value="Vaccinia Virus protein VP39"/>
    <property type="match status" value="1"/>
</dbReference>
<comment type="caution">
    <text evidence="3">The sequence shown here is derived from an EMBL/GenBank/DDBJ whole genome shotgun (WGS) entry which is preliminary data.</text>
</comment>